<feature type="domain" description="Protein furry C-terminal" evidence="5">
    <location>
        <begin position="2859"/>
        <end position="3093"/>
    </location>
</feature>
<feature type="compositionally biased region" description="Basic and acidic residues" evidence="1">
    <location>
        <begin position="72"/>
        <end position="84"/>
    </location>
</feature>
<dbReference type="EMBL" id="JARKIK010000088">
    <property type="protein sequence ID" value="KAK8723924.1"/>
    <property type="molecule type" value="Genomic_DNA"/>
</dbReference>
<feature type="domain" description="Cell morphogenesis protein C-terminal" evidence="3">
    <location>
        <begin position="2273"/>
        <end position="2525"/>
    </location>
</feature>
<dbReference type="SUPFAM" id="SSF48371">
    <property type="entry name" value="ARM repeat"/>
    <property type="match status" value="1"/>
</dbReference>
<reference evidence="6 7" key="1">
    <citation type="journal article" date="2024" name="BMC Genomics">
        <title>Genome assembly of redclaw crayfish (Cherax quadricarinatus) provides insights into its immune adaptation and hypoxia tolerance.</title>
        <authorList>
            <person name="Liu Z."/>
            <person name="Zheng J."/>
            <person name="Li H."/>
            <person name="Fang K."/>
            <person name="Wang S."/>
            <person name="He J."/>
            <person name="Zhou D."/>
            <person name="Weng S."/>
            <person name="Chi M."/>
            <person name="Gu Z."/>
            <person name="He J."/>
            <person name="Li F."/>
            <person name="Wang M."/>
        </authorList>
    </citation>
    <scope>NUCLEOTIDE SEQUENCE [LARGE SCALE GENOMIC DNA]</scope>
    <source>
        <strain evidence="6">ZL_2023a</strain>
    </source>
</reference>
<feature type="region of interest" description="Disordered" evidence="1">
    <location>
        <begin position="48"/>
        <end position="146"/>
    </location>
</feature>
<feature type="domain" description="Cell morphogenesis central region" evidence="4">
    <location>
        <begin position="1090"/>
        <end position="1255"/>
    </location>
</feature>
<feature type="domain" description="Cell morphogenesis central region" evidence="4">
    <location>
        <begin position="1529"/>
        <end position="1611"/>
    </location>
</feature>
<gene>
    <name evidence="6" type="ORF">OTU49_011608</name>
</gene>
<dbReference type="EMBL" id="JARKIK010000088">
    <property type="protein sequence ID" value="KAK8723925.1"/>
    <property type="molecule type" value="Genomic_DNA"/>
</dbReference>
<evidence type="ECO:0008006" key="8">
    <source>
        <dbReference type="Google" id="ProtNLM"/>
    </source>
</evidence>
<dbReference type="GO" id="GO:0005938">
    <property type="term" value="C:cell cortex"/>
    <property type="evidence" value="ECO:0007669"/>
    <property type="project" value="TreeGrafter"/>
</dbReference>
<keyword evidence="7" id="KW-1185">Reference proteome</keyword>
<evidence type="ECO:0000259" key="3">
    <source>
        <dbReference type="Pfam" id="PF14225"/>
    </source>
</evidence>
<feature type="compositionally biased region" description="Low complexity" evidence="1">
    <location>
        <begin position="2589"/>
        <end position="2603"/>
    </location>
</feature>
<evidence type="ECO:0000313" key="6">
    <source>
        <dbReference type="EMBL" id="KAK8723924.1"/>
    </source>
</evidence>
<dbReference type="PANTHER" id="PTHR12295:SF30">
    <property type="entry name" value="PROTEIN FURRY"/>
    <property type="match status" value="1"/>
</dbReference>
<dbReference type="InterPro" id="IPR029473">
    <property type="entry name" value="MOR2-PAG1_mid"/>
</dbReference>
<dbReference type="PANTHER" id="PTHR12295">
    <property type="entry name" value="FURRY-RELATED"/>
    <property type="match status" value="1"/>
</dbReference>
<evidence type="ECO:0000259" key="5">
    <source>
        <dbReference type="Pfam" id="PF19421"/>
    </source>
</evidence>
<feature type="domain" description="Cell morphogenesis central region" evidence="4">
    <location>
        <begin position="1831"/>
        <end position="1897"/>
    </location>
</feature>
<dbReference type="InterPro" id="IPR039867">
    <property type="entry name" value="Furry/Tao3/Mor2"/>
</dbReference>
<feature type="region of interest" description="Disordered" evidence="1">
    <location>
        <begin position="1635"/>
        <end position="1702"/>
    </location>
</feature>
<feature type="compositionally biased region" description="Polar residues" evidence="1">
    <location>
        <begin position="2683"/>
        <end position="2700"/>
    </location>
</feature>
<feature type="compositionally biased region" description="Basic and acidic residues" evidence="1">
    <location>
        <begin position="2217"/>
        <end position="2233"/>
    </location>
</feature>
<feature type="compositionally biased region" description="Low complexity" evidence="1">
    <location>
        <begin position="48"/>
        <end position="59"/>
    </location>
</feature>
<feature type="compositionally biased region" description="Basic and acidic residues" evidence="1">
    <location>
        <begin position="251"/>
        <end position="262"/>
    </location>
</feature>
<feature type="compositionally biased region" description="Acidic residues" evidence="1">
    <location>
        <begin position="3116"/>
        <end position="3131"/>
    </location>
</feature>
<dbReference type="Pfam" id="PF14222">
    <property type="entry name" value="MOR2-PAG1_N"/>
    <property type="match status" value="1"/>
</dbReference>
<evidence type="ECO:0000313" key="7">
    <source>
        <dbReference type="Proteomes" id="UP001445076"/>
    </source>
</evidence>
<dbReference type="Pfam" id="PF19421">
    <property type="entry name" value="Fry_C"/>
    <property type="match status" value="2"/>
</dbReference>
<dbReference type="InterPro" id="IPR045842">
    <property type="entry name" value="Fry_C"/>
</dbReference>
<feature type="compositionally biased region" description="Basic and acidic residues" evidence="1">
    <location>
        <begin position="1672"/>
        <end position="1681"/>
    </location>
</feature>
<feature type="domain" description="Cell morphogenesis protein N-terminal" evidence="2">
    <location>
        <begin position="276"/>
        <end position="807"/>
    </location>
</feature>
<feature type="compositionally biased region" description="Acidic residues" evidence="1">
    <location>
        <begin position="85"/>
        <end position="98"/>
    </location>
</feature>
<evidence type="ECO:0000259" key="4">
    <source>
        <dbReference type="Pfam" id="PF14228"/>
    </source>
</evidence>
<feature type="compositionally biased region" description="Low complexity" evidence="1">
    <location>
        <begin position="2234"/>
        <end position="2256"/>
    </location>
</feature>
<feature type="domain" description="Cell morphogenesis central region" evidence="4">
    <location>
        <begin position="2005"/>
        <end position="2108"/>
    </location>
</feature>
<feature type="compositionally biased region" description="Polar residues" evidence="1">
    <location>
        <begin position="99"/>
        <end position="113"/>
    </location>
</feature>
<feature type="region of interest" description="Disordered" evidence="1">
    <location>
        <begin position="248"/>
        <end position="268"/>
    </location>
</feature>
<evidence type="ECO:0000259" key="2">
    <source>
        <dbReference type="Pfam" id="PF14222"/>
    </source>
</evidence>
<feature type="compositionally biased region" description="Low complexity" evidence="1">
    <location>
        <begin position="3094"/>
        <end position="3109"/>
    </location>
</feature>
<feature type="compositionally biased region" description="Gly residues" evidence="1">
    <location>
        <begin position="129"/>
        <end position="139"/>
    </location>
</feature>
<feature type="region of interest" description="Disordered" evidence="1">
    <location>
        <begin position="2683"/>
        <end position="2718"/>
    </location>
</feature>
<accession>A0AAW0W3D0</accession>
<proteinExistence type="predicted"/>
<dbReference type="GO" id="GO:0031175">
    <property type="term" value="P:neuron projection development"/>
    <property type="evidence" value="ECO:0007669"/>
    <property type="project" value="TreeGrafter"/>
</dbReference>
<feature type="region of interest" description="Disordered" evidence="1">
    <location>
        <begin position="2589"/>
        <end position="2634"/>
    </location>
</feature>
<protein>
    <recommendedName>
        <fullName evidence="8">Protein furry</fullName>
    </recommendedName>
</protein>
<dbReference type="GO" id="GO:0000902">
    <property type="term" value="P:cell morphogenesis"/>
    <property type="evidence" value="ECO:0007669"/>
    <property type="project" value="InterPro"/>
</dbReference>
<dbReference type="Proteomes" id="UP001445076">
    <property type="component" value="Unassembled WGS sequence"/>
</dbReference>
<dbReference type="InterPro" id="IPR025481">
    <property type="entry name" value="Cell_Morphogen_C"/>
</dbReference>
<dbReference type="Pfam" id="PF14225">
    <property type="entry name" value="MOR2-PAG1_C"/>
    <property type="match status" value="1"/>
</dbReference>
<organism evidence="6 7">
    <name type="scientific">Cherax quadricarinatus</name>
    <name type="common">Australian red claw crayfish</name>
    <dbReference type="NCBI Taxonomy" id="27406"/>
    <lineage>
        <taxon>Eukaryota</taxon>
        <taxon>Metazoa</taxon>
        <taxon>Ecdysozoa</taxon>
        <taxon>Arthropoda</taxon>
        <taxon>Crustacea</taxon>
        <taxon>Multicrustacea</taxon>
        <taxon>Malacostraca</taxon>
        <taxon>Eumalacostraca</taxon>
        <taxon>Eucarida</taxon>
        <taxon>Decapoda</taxon>
        <taxon>Pleocyemata</taxon>
        <taxon>Astacidea</taxon>
        <taxon>Parastacoidea</taxon>
        <taxon>Parastacidae</taxon>
        <taxon>Cherax</taxon>
    </lineage>
</organism>
<feature type="region of interest" description="Disordered" evidence="1">
    <location>
        <begin position="2198"/>
        <end position="2260"/>
    </location>
</feature>
<dbReference type="Pfam" id="PF14228">
    <property type="entry name" value="MOR2-PAG1_mid"/>
    <property type="match status" value="5"/>
</dbReference>
<dbReference type="InterPro" id="IPR025614">
    <property type="entry name" value="Cell_morpho_N"/>
</dbReference>
<dbReference type="GO" id="GO:0030427">
    <property type="term" value="C:site of polarized growth"/>
    <property type="evidence" value="ECO:0007669"/>
    <property type="project" value="TreeGrafter"/>
</dbReference>
<feature type="domain" description="Cell morphogenesis central region" evidence="4">
    <location>
        <begin position="1340"/>
        <end position="1490"/>
    </location>
</feature>
<feature type="region of interest" description="Disordered" evidence="1">
    <location>
        <begin position="3094"/>
        <end position="3167"/>
    </location>
</feature>
<feature type="region of interest" description="Disordered" evidence="1">
    <location>
        <begin position="2777"/>
        <end position="2867"/>
    </location>
</feature>
<reference evidence="6" key="2">
    <citation type="submission" date="2024-01" db="EMBL/GenBank/DDBJ databases">
        <authorList>
            <person name="He J."/>
            <person name="Wang M."/>
            <person name="Zheng J."/>
            <person name="Liu Z."/>
        </authorList>
    </citation>
    <scope>NUCLEOTIDE SEQUENCE</scope>
    <source>
        <strain evidence="6">ZL_2023a</strain>
        <tissue evidence="6">Muscle</tissue>
    </source>
</reference>
<sequence length="3281" mass="362912">MADTEDLTDDAGLAQAVNEVIASLPGITSAVASALATGAHGSTACHATTASTASTASSAMNPTPPPPDGDEVGERGPGDGREAGQDDLTEINSDDENDQLSSAHESGINSTEPLSERSHTVVSDSSTENGGGGGGGSTGSHGSTLLPWGARKERAQFPATVHIDTDLRPGEFVMRTLFAEYTVMAEKKIETVMQEPIERSLSKSLQRGEDATFDQLLLAFGCVAEHCLPSLLHTLFAWYDRQGVEWGSTDSKYKQDPSKSKGVDAGSNVDRETIQERRDLAVEFIFCLVLIEVLRQLAVHPGHDDLVRHIEDIAFKHFKYREGVQNNPNGENINIIADLYAEVIGVLAQSRFQSVRRRFMAELKELRAREASSVTTQSITSLLMGMKFFRVKMVPIEEFEASFQFMQECAQYFLEVRDKDIKHALAGLFVEILVPVAATVKNEVNVPCLKYFVEMLYSTTLDMATKNKHRLAIFPLVTCLLCVSQKTFFLSNWHYFLAMCLQHLKNRDPKMSRVALESLYRLLWVYMIRIKCESNSATHSRLASIVNSLFPKGSKAVVPRDTPLNIFVKIIQFIAQERLDFAMREIVFDLLSVGRQIKIIMTPERMSIGLRAFLVVADSLQQKEGDPPMPRTVGVLPSGNTLRVKKTFLNKMLTEDTARNIGISAYYPLVRKSFNDILKALDSQFGRPLMMTNTQNVNKEPDEMITGERKPKIDLFRTCVAAVPRLIPDGMSGRDLVDMLGRLTVHMDEELRALAFQSLQNLVLDFPEWRHDVVFGFIQFIVKEVGDTSPQLLDNGVRMLLQLLTAWRNALTNSTTTTNANKRDPGVGDLHHLHLHQRGDHSDVLRLAEGFALVLLCSCRQAPRRVAVAIMREVKLLAKALSEEDPINHPVIDVMDKWCGSVVEGVLSLLPPGERSAVAATTTIDLQWLADRSSSVWTGGFLEDSSVKSVSAQHLVCEDVWALVLCGFILQGRVLTSCPQAVNHAWPIVYTRANSLYSIVDPTPPNDNRASLLRSATQVKKPISERDVYMNLWRNYVVLACRVVPAITKTPVIRCASPDISLGSSPESGATGEKGGERPYPGYSVSPLCLYKLLVPLLRCDSSDMREAVTLALGKINHFALSDLMEELFPYIRESIDRKQENMRRRRRRDALRVTLVKLFEMIAEQGTFALSENVIDGDTGALLKRYLEYMEGARLYLESENDKDNTLLQIKTHFCHFVRKLIGSFSLEQRLTLIPRSLRKGLFYLFASWSGVFGAPFGYKSPDSGNRQPSEFELCALHASSAVLCCGPSFDPQLLADDGHIYQWLDALLGSHDEKIYGLAQETIVLLLEFNPDSGAVLDWVVDRCYTATPEVADGCFNALATVFSAREYPCDHYTAIMNVTLLHTGSPRATIHETALQLLQVLDKRFFGAVTPLVGDAEERRESSTLDVLLSSTYSRSQLYLSKQLALLHPELTMPMFSEISYRVQTARCSVRQLLLHYLLPWLYNMELVDPSTPPATTSASYCQYYGENGGGSAGLRREGWGSAEATEMVLNNLFYITAKLGEDHPKEVEELWAALCTCWPNNLKVIIRYLFIITGMAAAELLPYAKRVVVYVGRARPDRLVEELMAEMGTVETLNCVIERTETPPFFRLTSMRKTSSHGEGGCVEGSGAPQEQTPSERGTLHTKRHSGDHHDLPRERYSPLVTREQRSAPGSLRSVSSVGSGVSSVIAVDSSVAASTAATTAINVKSRPNSSLAPNSLPSNMQEDLNTNNVEVVMPQEDNFAVLRAQNNNLSGTPGITGGSVATGIDDNSERYEPPQPHPLPMPEYGGYFAPLTEYLPDSSQPITAFHRCNLAVMLICDVIVAGIDVECHSVDWSIHVPLMLHIITLGLDHSRPLVHLHCKTLLIHLLTVVADHRDHLGVARVLLNNKTTMLGYGLIPNNIFTHNKNFTEEPPTDPALPIVAAPPGFENPPDSTSECDRGVPVGLADEHGTNPVIITSDDNADTVSGSSATGADHVPQDDLQYSIMALIDFIASSKNQPLWTYEDITSKQFSIRSAEQLANFVRHVVTVFSHSLPHTHIEERWAQIALHLALSCSSRHYAGRSLQVFRSLHVSMSSRMLSDLLGRLVETVAEQGEDMQGYVTELMLTLESAVDALDSDFRPIEFVRELFKSTPNLNNKERKGPLGYGMMGHFYGAGYPTPTTPVSPGGHIRSTSYSISYGRGKPMASPTADIKVQPEMRGRSGTDVDTRMRQQQQQQLQQSSNLSRSRSAQSLKQLADQSSADDKMTVLAQFFWIAVSMLESDYEYEFILAMRLLDKVLARLPLDRPDCRDKVEKLQQQLKWKEFPGVHALLLKGCTSATTYEPTITLLSRFTQLTDLIVVDPSQSRAFAINVIALLPYMLQNYEDANTLCIQAAENIAQVCNEKGKELENLATVMTLYSRRNFSKESFQWTKCVVKYLHDSYANLSLSLMAFLVEVLEKGPTSVQNPILNILHCMLHYIDMNTAVAQLVNGDLLRVIAKYIEGSHWKEALRILKMAVTRSSSLVVPPASSHTHYWDHHVFADIESHFKKELPGRTMEFTFDVNQTPIIGRRYLKGSGIIVVPGQASTGSSTVSSATGESLQEQEQDRVSSDTNGSLGIDREETASARRSLSLSTADTSHLAGWKRPWLSQARARECLVNLLNTCGQRVGLPKSPSVIFSQSSELERQSSMASSTEEVSAAPCDPTNDRTADDMTSSEKQFAVFKDFDFLEYELESQGEESVDNFNLWGVRRRSPSNLGDVDPSSHVDDIHTSEITAAHGKKPTPPADHEWWEEEGSVSPVDDPTLGASERSAVSHTRHPQPATTGTTMPPKLTLDTTAARRPASPTSMSDHSESSDGDLGDMTPCNASPSITAMLFRPIRQPNDLEDTWRAHLLSLMAADAPILHPTRTCTLFNTVFSESVAKFMEVVSEGSQYLSEGGEMLHIYTAFLQNLEQGVGGLAPLAYVYMDAALLSVTQLTQRFRSTFIALHEHLDTYLDKRESANVCLDGIKSTLKLQNLGDSLPELCADEQHIDLCRCLYKLHFQLSLLYDTYTKLLVAMIHAARTAQASDHSVELSTLQGKLIAAADQLDLTPPTTPTQSSQSLPPERELPEGEEGECESVGGEESEGGSACESSISRTEGGSPVSSSSLGSQSLELPVTQPTSQPEAELQLLQLVADQRWVGALQFVRQHRALWHHEATPTYPHDDITVILNTYCAYLADKKPGMIAVCGTEAELGETSFRLTEANMAALSALRSIEQTPKPTRDSLDSVIRKTEC</sequence>
<dbReference type="InterPro" id="IPR016024">
    <property type="entry name" value="ARM-type_fold"/>
</dbReference>
<feature type="domain" description="Protein furry C-terminal" evidence="5">
    <location>
        <begin position="2632"/>
        <end position="2804"/>
    </location>
</feature>
<name>A0AAW0W3D0_CHEQU</name>
<comment type="caution">
    <text evidence="6">The sequence shown here is derived from an EMBL/GenBank/DDBJ whole genome shotgun (WGS) entry which is preliminary data.</text>
</comment>
<evidence type="ECO:0000256" key="1">
    <source>
        <dbReference type="SAM" id="MobiDB-lite"/>
    </source>
</evidence>
<feature type="compositionally biased region" description="Low complexity" evidence="1">
    <location>
        <begin position="3132"/>
        <end position="3161"/>
    </location>
</feature>